<dbReference type="OrthoDB" id="2372071at2759"/>
<dbReference type="AlphaFoldDB" id="A0A9N9K382"/>
<organism evidence="2 3">
    <name type="scientific">Cetraspora pellucida</name>
    <dbReference type="NCBI Taxonomy" id="1433469"/>
    <lineage>
        <taxon>Eukaryota</taxon>
        <taxon>Fungi</taxon>
        <taxon>Fungi incertae sedis</taxon>
        <taxon>Mucoromycota</taxon>
        <taxon>Glomeromycotina</taxon>
        <taxon>Glomeromycetes</taxon>
        <taxon>Diversisporales</taxon>
        <taxon>Gigasporaceae</taxon>
        <taxon>Cetraspora</taxon>
    </lineage>
</organism>
<sequence>MKPFLPNIMDVNLHKKTEKARKILKLFGKGGVGINKINYITYSANTILKLKDTQIQYIINQVVSKTVTKCYNQNNSKSNGSLSLPNNPEEKQQHVIKVVLE</sequence>
<protein>
    <submittedName>
        <fullName evidence="2">21528_t:CDS:1</fullName>
    </submittedName>
</protein>
<gene>
    <name evidence="2" type="ORF">CPELLU_LOCUS18043</name>
</gene>
<keyword evidence="3" id="KW-1185">Reference proteome</keyword>
<name>A0A9N9K382_9GLOM</name>
<feature type="compositionally biased region" description="Polar residues" evidence="1">
    <location>
        <begin position="75"/>
        <end position="86"/>
    </location>
</feature>
<comment type="caution">
    <text evidence="2">The sequence shown here is derived from an EMBL/GenBank/DDBJ whole genome shotgun (WGS) entry which is preliminary data.</text>
</comment>
<evidence type="ECO:0000313" key="3">
    <source>
        <dbReference type="Proteomes" id="UP000789759"/>
    </source>
</evidence>
<evidence type="ECO:0000256" key="1">
    <source>
        <dbReference type="SAM" id="MobiDB-lite"/>
    </source>
</evidence>
<accession>A0A9N9K382</accession>
<dbReference type="Proteomes" id="UP000789759">
    <property type="component" value="Unassembled WGS sequence"/>
</dbReference>
<dbReference type="EMBL" id="CAJVQA010033709">
    <property type="protein sequence ID" value="CAG8804842.1"/>
    <property type="molecule type" value="Genomic_DNA"/>
</dbReference>
<feature type="region of interest" description="Disordered" evidence="1">
    <location>
        <begin position="75"/>
        <end position="95"/>
    </location>
</feature>
<reference evidence="2" key="1">
    <citation type="submission" date="2021-06" db="EMBL/GenBank/DDBJ databases">
        <authorList>
            <person name="Kallberg Y."/>
            <person name="Tangrot J."/>
            <person name="Rosling A."/>
        </authorList>
    </citation>
    <scope>NUCLEOTIDE SEQUENCE</scope>
    <source>
        <strain evidence="2">FL966</strain>
    </source>
</reference>
<evidence type="ECO:0000313" key="2">
    <source>
        <dbReference type="EMBL" id="CAG8804842.1"/>
    </source>
</evidence>
<proteinExistence type="predicted"/>